<accession>A0AB40CB48</accession>
<reference evidence="6" key="1">
    <citation type="submission" date="2025-08" db="UniProtKB">
        <authorList>
            <consortium name="RefSeq"/>
        </authorList>
    </citation>
    <scope>IDENTIFICATION</scope>
</reference>
<keyword evidence="3" id="KW-0449">Lipoprotein</keyword>
<keyword evidence="2" id="KW-0564">Palmitate</keyword>
<dbReference type="GeneID" id="120274587"/>
<dbReference type="InterPro" id="IPR031632">
    <property type="entry name" value="SVIP"/>
</dbReference>
<evidence type="ECO:0000256" key="3">
    <source>
        <dbReference type="ARBA" id="ARBA00023288"/>
    </source>
</evidence>
<feature type="compositionally biased region" description="Basic and acidic residues" evidence="4">
    <location>
        <begin position="15"/>
        <end position="41"/>
    </location>
</feature>
<evidence type="ECO:0000313" key="5">
    <source>
        <dbReference type="Proteomes" id="UP001515500"/>
    </source>
</evidence>
<evidence type="ECO:0000313" key="6">
    <source>
        <dbReference type="RefSeq" id="XP_039137063.1"/>
    </source>
</evidence>
<evidence type="ECO:0000256" key="4">
    <source>
        <dbReference type="SAM" id="MobiDB-lite"/>
    </source>
</evidence>
<dbReference type="Proteomes" id="UP001515500">
    <property type="component" value="Chromosome 13"/>
</dbReference>
<keyword evidence="1" id="KW-0519">Myristate</keyword>
<gene>
    <name evidence="6" type="primary">LOC120274587</name>
</gene>
<organism evidence="5 6">
    <name type="scientific">Dioscorea cayennensis subsp. rotundata</name>
    <name type="common">White Guinea yam</name>
    <name type="synonym">Dioscorea rotundata</name>
    <dbReference type="NCBI Taxonomy" id="55577"/>
    <lineage>
        <taxon>Eukaryota</taxon>
        <taxon>Viridiplantae</taxon>
        <taxon>Streptophyta</taxon>
        <taxon>Embryophyta</taxon>
        <taxon>Tracheophyta</taxon>
        <taxon>Spermatophyta</taxon>
        <taxon>Magnoliopsida</taxon>
        <taxon>Liliopsida</taxon>
        <taxon>Dioscoreales</taxon>
        <taxon>Dioscoreaceae</taxon>
        <taxon>Dioscorea</taxon>
    </lineage>
</organism>
<keyword evidence="5" id="KW-1185">Reference proteome</keyword>
<evidence type="ECO:0000256" key="2">
    <source>
        <dbReference type="ARBA" id="ARBA00023139"/>
    </source>
</evidence>
<name>A0AB40CB48_DIOCR</name>
<dbReference type="Pfam" id="PF15811">
    <property type="entry name" value="SVIP"/>
    <property type="match status" value="1"/>
</dbReference>
<sequence length="75" mass="8120">MALCSCFGPSKAERKEAERLESQEARAKAADAAQKRQEQFEKSAVGRAARSQVVAASKQSNSNNAGEPVLKWRIG</sequence>
<feature type="region of interest" description="Disordered" evidence="4">
    <location>
        <begin position="15"/>
        <end position="75"/>
    </location>
</feature>
<dbReference type="RefSeq" id="XP_039137063.1">
    <property type="nucleotide sequence ID" value="XM_039281129.1"/>
</dbReference>
<proteinExistence type="predicted"/>
<dbReference type="PANTHER" id="PTHR36813">
    <property type="entry name" value="TRANSMEMBRANE PROTEIN"/>
    <property type="match status" value="1"/>
</dbReference>
<protein>
    <submittedName>
        <fullName evidence="6">Uncharacterized protein LOC120274587</fullName>
    </submittedName>
</protein>
<dbReference type="AlphaFoldDB" id="A0AB40CB48"/>
<evidence type="ECO:0000256" key="1">
    <source>
        <dbReference type="ARBA" id="ARBA00022707"/>
    </source>
</evidence>
<dbReference type="PANTHER" id="PTHR36813:SF1">
    <property type="entry name" value="TRANSMEMBRANE PROTEIN"/>
    <property type="match status" value="1"/>
</dbReference>